<reference evidence="3 4" key="1">
    <citation type="submission" date="2020-06" db="EMBL/GenBank/DDBJ databases">
        <title>Altererythrobacter sp. HHU K3-1.</title>
        <authorList>
            <person name="Zhang D."/>
            <person name="Xue H."/>
        </authorList>
    </citation>
    <scope>NUCLEOTIDE SEQUENCE [LARGE SCALE GENOMIC DNA]</scope>
    <source>
        <strain evidence="3 4">HHU K3-1</strain>
    </source>
</reference>
<gene>
    <name evidence="3" type="ORF">HUV48_01390</name>
</gene>
<dbReference type="SUPFAM" id="SSF52833">
    <property type="entry name" value="Thioredoxin-like"/>
    <property type="match status" value="1"/>
</dbReference>
<dbReference type="EMBL" id="JABWGV010000001">
    <property type="protein sequence ID" value="NVD43670.1"/>
    <property type="molecule type" value="Genomic_DNA"/>
</dbReference>
<dbReference type="InterPro" id="IPR012336">
    <property type="entry name" value="Thioredoxin-like_fold"/>
</dbReference>
<dbReference type="Proteomes" id="UP000561438">
    <property type="component" value="Unassembled WGS sequence"/>
</dbReference>
<feature type="chain" id="PRO_5033067800" evidence="1">
    <location>
        <begin position="22"/>
        <end position="252"/>
    </location>
</feature>
<protein>
    <submittedName>
        <fullName evidence="3">Thioredoxin domain-containing protein</fullName>
    </submittedName>
</protein>
<name>A0A850GZM3_9SPHN</name>
<evidence type="ECO:0000313" key="4">
    <source>
        <dbReference type="Proteomes" id="UP000561438"/>
    </source>
</evidence>
<dbReference type="RefSeq" id="WP_176265983.1">
    <property type="nucleotide sequence ID" value="NZ_JABWGV010000001.1"/>
</dbReference>
<dbReference type="Gene3D" id="3.40.30.10">
    <property type="entry name" value="Glutaredoxin"/>
    <property type="match status" value="1"/>
</dbReference>
<dbReference type="CDD" id="cd02972">
    <property type="entry name" value="DsbA_family"/>
    <property type="match status" value="1"/>
</dbReference>
<organism evidence="3 4">
    <name type="scientific">Qipengyuania atrilutea</name>
    <dbReference type="NCBI Taxonomy" id="2744473"/>
    <lineage>
        <taxon>Bacteria</taxon>
        <taxon>Pseudomonadati</taxon>
        <taxon>Pseudomonadota</taxon>
        <taxon>Alphaproteobacteria</taxon>
        <taxon>Sphingomonadales</taxon>
        <taxon>Erythrobacteraceae</taxon>
        <taxon>Qipengyuania</taxon>
    </lineage>
</organism>
<evidence type="ECO:0000313" key="3">
    <source>
        <dbReference type="EMBL" id="NVD43670.1"/>
    </source>
</evidence>
<dbReference type="AlphaFoldDB" id="A0A850GZM3"/>
<keyword evidence="1" id="KW-0732">Signal</keyword>
<dbReference type="PROSITE" id="PS51257">
    <property type="entry name" value="PROKAR_LIPOPROTEIN"/>
    <property type="match status" value="1"/>
</dbReference>
<keyword evidence="4" id="KW-1185">Reference proteome</keyword>
<feature type="signal peptide" evidence="1">
    <location>
        <begin position="1"/>
        <end position="21"/>
    </location>
</feature>
<dbReference type="Gene3D" id="1.10.40.110">
    <property type="match status" value="1"/>
</dbReference>
<sequence>MTAKIIASHWKLALAAPLALALSACDTNEAGGAAAIEGEPVAAVAAPEGTEWRDQVTVTDYDGYLMGNPDAPVKVVEYASLTCPACAAFAANGAEPLKNDYVNTGKVSFELRNQIHGPHDLILARLARCGSPESFHPLADQIWANLQSLLEPVFSNSEAMNQTLQLPEDERFVAFADQAGFYDFFAARGISEADARQCLSDFSAMETIANNSDSQSSEFDVTGTPTFFVNGQKVDTNSWSGLEPILQKAGAR</sequence>
<evidence type="ECO:0000256" key="1">
    <source>
        <dbReference type="SAM" id="SignalP"/>
    </source>
</evidence>
<comment type="caution">
    <text evidence="3">The sequence shown here is derived from an EMBL/GenBank/DDBJ whole genome shotgun (WGS) entry which is preliminary data.</text>
</comment>
<dbReference type="InterPro" id="IPR036249">
    <property type="entry name" value="Thioredoxin-like_sf"/>
</dbReference>
<feature type="domain" description="Thioredoxin-like fold" evidence="2">
    <location>
        <begin position="63"/>
        <end position="247"/>
    </location>
</feature>
<evidence type="ECO:0000259" key="2">
    <source>
        <dbReference type="Pfam" id="PF13462"/>
    </source>
</evidence>
<accession>A0A850GZM3</accession>
<proteinExistence type="predicted"/>
<dbReference type="Pfam" id="PF13462">
    <property type="entry name" value="Thioredoxin_4"/>
    <property type="match status" value="1"/>
</dbReference>